<dbReference type="Proteomes" id="UP000018692">
    <property type="component" value="Unassembled WGS sequence"/>
</dbReference>
<keyword evidence="1" id="KW-0812">Transmembrane</keyword>
<proteinExistence type="predicted"/>
<evidence type="ECO:0000313" key="2">
    <source>
        <dbReference type="EMBL" id="ETD05733.1"/>
    </source>
</evidence>
<comment type="caution">
    <text evidence="2">The sequence shown here is derived from an EMBL/GenBank/DDBJ whole genome shotgun (WGS) entry which is preliminary data.</text>
</comment>
<evidence type="ECO:0000313" key="3">
    <source>
        <dbReference type="Proteomes" id="UP000018692"/>
    </source>
</evidence>
<keyword evidence="1" id="KW-0472">Membrane</keyword>
<evidence type="ECO:0000256" key="1">
    <source>
        <dbReference type="SAM" id="Phobius"/>
    </source>
</evidence>
<gene>
    <name evidence="2" type="ORF">N568_0101270</name>
</gene>
<name>V8ASB0_9LACT</name>
<accession>V8ASB0</accession>
<reference evidence="2 3" key="1">
    <citation type="submission" date="2013-07" db="EMBL/GenBank/DDBJ databases">
        <title>Isolation of Lactococcus garvieae strain TRF1 from the fecal material of a timber rattlesnake.</title>
        <authorList>
            <person name="McLaughlin R.W."/>
            <person name="Cochran P.A."/>
            <person name="Dowd S.E."/>
        </authorList>
    </citation>
    <scope>NUCLEOTIDE SEQUENCE [LARGE SCALE GENOMIC DNA]</scope>
    <source>
        <strain evidence="2 3">TRF1</strain>
    </source>
</reference>
<keyword evidence="1" id="KW-1133">Transmembrane helix</keyword>
<feature type="transmembrane region" description="Helical" evidence="1">
    <location>
        <begin position="50"/>
        <end position="72"/>
    </location>
</feature>
<sequence length="83" mass="10011">MIFGLTSKSILIIYVTFLLVCLIIAEIIMWTGQRNLNKVYKKYGLKRDTYYFDVLTISFLIILLILYFRYFFKDYIHIPLNID</sequence>
<feature type="transmembrane region" description="Helical" evidence="1">
    <location>
        <begin position="12"/>
        <end position="30"/>
    </location>
</feature>
<organism evidence="2 3">
    <name type="scientific">Lactococcus garvieae TRF1</name>
    <dbReference type="NCBI Taxonomy" id="1380772"/>
    <lineage>
        <taxon>Bacteria</taxon>
        <taxon>Bacillati</taxon>
        <taxon>Bacillota</taxon>
        <taxon>Bacilli</taxon>
        <taxon>Lactobacillales</taxon>
        <taxon>Streptococcaceae</taxon>
        <taxon>Lactococcus</taxon>
    </lineage>
</organism>
<dbReference type="EMBL" id="AVFE01000002">
    <property type="protein sequence ID" value="ETD05733.1"/>
    <property type="molecule type" value="Genomic_DNA"/>
</dbReference>
<dbReference type="AlphaFoldDB" id="V8ASB0"/>
<protein>
    <submittedName>
        <fullName evidence="2">Uncharacterized protein</fullName>
    </submittedName>
</protein>